<evidence type="ECO:0000313" key="15">
    <source>
        <dbReference type="Proteomes" id="UP000234254"/>
    </source>
</evidence>
<sequence length="230" mass="25735">MPQAKESPGWTAKRVYLLAYNATCALLWLRILLSIISILLSQTDTANPNSSIPVSIYTTVEPWARWTQTLAVAEILHAATGLTRSPVLTTFTQVFARSVQVWAINYGYPDVMASSLPVYTAMLVAWSTADVIRYLYFVIMSAGLRIPGWLKWLRYSLFVILYPVGIGGEWWLMFGAARAASTGWLLECVWYFCLALYGPGLLSLCFSVSGGSVMMYGYMLKQRRKTLARA</sequence>
<evidence type="ECO:0000256" key="1">
    <source>
        <dbReference type="ARBA" id="ARBA00004141"/>
    </source>
</evidence>
<dbReference type="PANTHER" id="PTHR11035">
    <property type="entry name" value="VERY-LONG-CHAIN (3R)-3-HYDROXYACYL-COA DEHYDRATASE"/>
    <property type="match status" value="1"/>
</dbReference>
<comment type="catalytic activity">
    <reaction evidence="13">
        <text>a very-long-chain (3R)-3-hydroxyacyl-CoA = a very-long-chain (2E)-enoyl-CoA + H2O</text>
        <dbReference type="Rhea" id="RHEA:45812"/>
        <dbReference type="ChEBI" id="CHEBI:15377"/>
        <dbReference type="ChEBI" id="CHEBI:83728"/>
        <dbReference type="ChEBI" id="CHEBI:85440"/>
        <dbReference type="EC" id="4.2.1.134"/>
    </reaction>
</comment>
<dbReference type="GO" id="GO:0030497">
    <property type="term" value="P:fatty acid elongation"/>
    <property type="evidence" value="ECO:0007669"/>
    <property type="project" value="TreeGrafter"/>
</dbReference>
<dbReference type="OrthoDB" id="46988at2759"/>
<keyword evidence="8 13" id="KW-1133">Transmembrane helix</keyword>
<accession>A0A2I1DEC2</accession>
<evidence type="ECO:0000256" key="10">
    <source>
        <dbReference type="ARBA" id="ARBA00023136"/>
    </source>
</evidence>
<keyword evidence="5 13" id="KW-0444">Lipid biosynthesis</keyword>
<evidence type="ECO:0000256" key="6">
    <source>
        <dbReference type="ARBA" id="ARBA00022692"/>
    </source>
</evidence>
<dbReference type="UniPathway" id="UPA00094"/>
<dbReference type="Proteomes" id="UP000234254">
    <property type="component" value="Unassembled WGS sequence"/>
</dbReference>
<feature type="transmembrane region" description="Helical" evidence="13">
    <location>
        <begin position="116"/>
        <end position="136"/>
    </location>
</feature>
<dbReference type="Pfam" id="PF04387">
    <property type="entry name" value="PTPLA"/>
    <property type="match status" value="1"/>
</dbReference>
<comment type="pathway">
    <text evidence="2 13">Lipid metabolism; fatty acid biosynthesis.</text>
</comment>
<evidence type="ECO:0000256" key="2">
    <source>
        <dbReference type="ARBA" id="ARBA00005194"/>
    </source>
</evidence>
<evidence type="ECO:0000256" key="9">
    <source>
        <dbReference type="ARBA" id="ARBA00023098"/>
    </source>
</evidence>
<name>A0A2I1DEC2_ASPC2</name>
<keyword evidence="6 13" id="KW-0812">Transmembrane</keyword>
<dbReference type="GO" id="GO:0005789">
    <property type="term" value="C:endoplasmic reticulum membrane"/>
    <property type="evidence" value="ECO:0007669"/>
    <property type="project" value="UniProtKB-SubCell"/>
</dbReference>
<evidence type="ECO:0000256" key="7">
    <source>
        <dbReference type="ARBA" id="ARBA00022832"/>
    </source>
</evidence>
<evidence type="ECO:0000256" key="12">
    <source>
        <dbReference type="ARBA" id="ARBA00023239"/>
    </source>
</evidence>
<reference evidence="14" key="1">
    <citation type="submission" date="2016-12" db="EMBL/GenBank/DDBJ databases">
        <title>The genomes of Aspergillus section Nigri reveals drivers in fungal speciation.</title>
        <authorList>
            <consortium name="DOE Joint Genome Institute"/>
            <person name="Vesth T.C."/>
            <person name="Nybo J."/>
            <person name="Theobald S."/>
            <person name="Brandl J."/>
            <person name="Frisvad J.C."/>
            <person name="Nielsen K.F."/>
            <person name="Lyhne E.K."/>
            <person name="Kogle M.E."/>
            <person name="Kuo A."/>
            <person name="Riley R."/>
            <person name="Clum A."/>
            <person name="Nolan M."/>
            <person name="Lipzen A."/>
            <person name="Salamov A."/>
            <person name="Henrissat B."/>
            <person name="Wiebenga A."/>
            <person name="De vries R.P."/>
            <person name="Grigoriev I.V."/>
            <person name="Mortensen U.H."/>
            <person name="Andersen M.R."/>
            <person name="Baker S.E."/>
        </authorList>
    </citation>
    <scope>NUCLEOTIDE SEQUENCE</scope>
    <source>
        <strain evidence="14">IBT 28561</strain>
    </source>
</reference>
<dbReference type="GeneID" id="36540697"/>
<feature type="transmembrane region" description="Helical" evidence="13">
    <location>
        <begin position="189"/>
        <end position="219"/>
    </location>
</feature>
<evidence type="ECO:0000313" key="14">
    <source>
        <dbReference type="EMBL" id="PKY08237.1"/>
    </source>
</evidence>
<dbReference type="EC" id="4.2.1.134" evidence="4 13"/>
<keyword evidence="15" id="KW-1185">Reference proteome</keyword>
<evidence type="ECO:0000256" key="13">
    <source>
        <dbReference type="RuleBase" id="RU363109"/>
    </source>
</evidence>
<keyword evidence="10 13" id="KW-0472">Membrane</keyword>
<keyword evidence="12 13" id="KW-0456">Lyase</keyword>
<keyword evidence="13" id="KW-0256">Endoplasmic reticulum</keyword>
<dbReference type="GO" id="GO:0102158">
    <property type="term" value="F:very-long-chain (3R)-3-hydroxyacyl-CoA dehydratase activity"/>
    <property type="evidence" value="ECO:0007669"/>
    <property type="project" value="UniProtKB-EC"/>
</dbReference>
<comment type="caution">
    <text evidence="13">Lacks conserved residue(s) required for the propagation of feature annotation.</text>
</comment>
<feature type="transmembrane region" description="Helical" evidence="13">
    <location>
        <begin position="157"/>
        <end position="177"/>
    </location>
</feature>
<dbReference type="PANTHER" id="PTHR11035:SF24">
    <property type="entry name" value="VERY-LONG-CHAIN (3R)-3-HYDROXYACYL-COA DEHYDRATASE"/>
    <property type="match status" value="1"/>
</dbReference>
<evidence type="ECO:0000256" key="5">
    <source>
        <dbReference type="ARBA" id="ARBA00022516"/>
    </source>
</evidence>
<proteinExistence type="inferred from homology"/>
<dbReference type="EMBL" id="MSFM01000001">
    <property type="protein sequence ID" value="PKY08237.1"/>
    <property type="molecule type" value="Genomic_DNA"/>
</dbReference>
<dbReference type="RefSeq" id="XP_024696831.1">
    <property type="nucleotide sequence ID" value="XM_024833173.1"/>
</dbReference>
<evidence type="ECO:0000256" key="8">
    <source>
        <dbReference type="ARBA" id="ARBA00022989"/>
    </source>
</evidence>
<keyword evidence="9 13" id="KW-0443">Lipid metabolism</keyword>
<protein>
    <recommendedName>
        <fullName evidence="4 13">Very-long-chain (3R)-3-hydroxyacyl-CoA dehydratase</fullName>
        <ecNumber evidence="4 13">4.2.1.134</ecNumber>
    </recommendedName>
</protein>
<evidence type="ECO:0000256" key="4">
    <source>
        <dbReference type="ARBA" id="ARBA00013122"/>
    </source>
</evidence>
<comment type="subcellular location">
    <subcellularLocation>
        <location evidence="13">Endoplasmic reticulum membrane</location>
        <topology evidence="13">Multi-pass membrane protein</topology>
    </subcellularLocation>
    <subcellularLocation>
        <location evidence="1">Membrane</location>
        <topology evidence="1">Multi-pass membrane protein</topology>
    </subcellularLocation>
</comment>
<comment type="function">
    <text evidence="13">Catalyzes the third of the four reactions of the long-chain fatty acids elongation cycle. This endoplasmic reticulum-bound enzymatic process, allows the addition of two carbons to the chain of long- and very long-chain fatty acids/VLCFAs per cycle. This enzyme catalyzes the dehydration of the 3-hydroxyacyl-CoA intermediate into trans-2,3-enoyl-CoA, within each cycle of fatty acid elongation. Thereby, it participates to the production of VLCFAs of different chain lengths that are involved in multiple biological processes as precursors of membrane lipids and lipid mediators.</text>
</comment>
<dbReference type="GO" id="GO:0030148">
    <property type="term" value="P:sphingolipid biosynthetic process"/>
    <property type="evidence" value="ECO:0007669"/>
    <property type="project" value="TreeGrafter"/>
</dbReference>
<keyword evidence="11 13" id="KW-0275">Fatty acid biosynthesis</keyword>
<dbReference type="GO" id="GO:0042761">
    <property type="term" value="P:very long-chain fatty acid biosynthetic process"/>
    <property type="evidence" value="ECO:0007669"/>
    <property type="project" value="TreeGrafter"/>
</dbReference>
<organism evidence="14 15">
    <name type="scientific">Aspergillus campestris (strain IBT 28561)</name>
    <dbReference type="NCBI Taxonomy" id="1392248"/>
    <lineage>
        <taxon>Eukaryota</taxon>
        <taxon>Fungi</taxon>
        <taxon>Dikarya</taxon>
        <taxon>Ascomycota</taxon>
        <taxon>Pezizomycotina</taxon>
        <taxon>Eurotiomycetes</taxon>
        <taxon>Eurotiomycetidae</taxon>
        <taxon>Eurotiales</taxon>
        <taxon>Aspergillaceae</taxon>
        <taxon>Aspergillus</taxon>
        <taxon>Aspergillus subgen. Circumdati</taxon>
    </lineage>
</organism>
<gene>
    <name evidence="14" type="ORF">P168DRAFT_229120</name>
</gene>
<comment type="caution">
    <text evidence="14">The sequence shown here is derived from an EMBL/GenBank/DDBJ whole genome shotgun (WGS) entry which is preliminary data.</text>
</comment>
<feature type="transmembrane region" description="Helical" evidence="13">
    <location>
        <begin position="15"/>
        <end position="40"/>
    </location>
</feature>
<dbReference type="AlphaFoldDB" id="A0A2I1DEC2"/>
<dbReference type="VEuPathDB" id="FungiDB:P168DRAFT_229120"/>
<evidence type="ECO:0000256" key="11">
    <source>
        <dbReference type="ARBA" id="ARBA00023160"/>
    </source>
</evidence>
<keyword evidence="7 13" id="KW-0276">Fatty acid metabolism</keyword>
<comment type="similarity">
    <text evidence="3 13">Belongs to the very long-chain fatty acids dehydratase HACD family.</text>
</comment>
<evidence type="ECO:0000256" key="3">
    <source>
        <dbReference type="ARBA" id="ARBA00007811"/>
    </source>
</evidence>
<dbReference type="InterPro" id="IPR007482">
    <property type="entry name" value="Tyr_Pase-like_PTPLA"/>
</dbReference>